<keyword evidence="3" id="KW-0809">Transit peptide</keyword>
<protein>
    <recommendedName>
        <fullName evidence="7">Large ribosomal subunit protein mL40</fullName>
    </recommendedName>
    <alternativeName>
        <fullName evidence="8">39S ribosomal protein L40, mitochondrial</fullName>
    </alternativeName>
</protein>
<dbReference type="PANTHER" id="PTHR13359:SF2">
    <property type="entry name" value="LARGE RIBOSOMAL SUBUNIT PROTEIN ML40"/>
    <property type="match status" value="1"/>
</dbReference>
<dbReference type="Gene3D" id="6.10.250.3440">
    <property type="match status" value="1"/>
</dbReference>
<keyword evidence="4" id="KW-0689">Ribosomal protein</keyword>
<comment type="subcellular location">
    <subcellularLocation>
        <location evidence="1">Mitochondrion</location>
    </subcellularLocation>
</comment>
<dbReference type="Proteomes" id="UP001107558">
    <property type="component" value="Chromosome 3"/>
</dbReference>
<dbReference type="AlphaFoldDB" id="A0A9J6BKM1"/>
<comment type="caution">
    <text evidence="9">The sequence shown here is derived from an EMBL/GenBank/DDBJ whole genome shotgun (WGS) entry which is preliminary data.</text>
</comment>
<keyword evidence="5" id="KW-0496">Mitochondrion</keyword>
<dbReference type="Pfam" id="PF09812">
    <property type="entry name" value="MRP-L28"/>
    <property type="match status" value="1"/>
</dbReference>
<dbReference type="InterPro" id="IPR019192">
    <property type="entry name" value="Ribosomal_mL40"/>
</dbReference>
<evidence type="ECO:0000256" key="5">
    <source>
        <dbReference type="ARBA" id="ARBA00023128"/>
    </source>
</evidence>
<evidence type="ECO:0000256" key="6">
    <source>
        <dbReference type="ARBA" id="ARBA00023274"/>
    </source>
</evidence>
<dbReference type="PANTHER" id="PTHR13359">
    <property type="entry name" value="39S RIBOSOMAL PROTEIN L40, MITOCHONDRIAL"/>
    <property type="match status" value="1"/>
</dbReference>
<evidence type="ECO:0000256" key="4">
    <source>
        <dbReference type="ARBA" id="ARBA00022980"/>
    </source>
</evidence>
<evidence type="ECO:0000313" key="9">
    <source>
        <dbReference type="EMBL" id="KAG5670388.1"/>
    </source>
</evidence>
<dbReference type="OrthoDB" id="5977625at2759"/>
<name>A0A9J6BKM1_POLVA</name>
<evidence type="ECO:0000256" key="8">
    <source>
        <dbReference type="ARBA" id="ARBA00083752"/>
    </source>
</evidence>
<sequence>MLKLLSSFSRCSISKTFSNKLHTSNQLNFQYTPVLFAEPLKKKRKMDPAVIKAREDRRRKKLEKQIRRLEKNSRQLKPIDDLETPLTLIDQKEQRARKLPAISEKEQEYRALLLKKWSKYRNEENLKDLKILDRMVSAQTKALDELRFESEELYQQAIQHDIELIPIHINGPMASPKIENYSFVDGDYIDTTKVYEGEVVEPKK</sequence>
<accession>A0A9J6BKM1</accession>
<gene>
    <name evidence="9" type="ORF">PVAND_000657</name>
</gene>
<evidence type="ECO:0000256" key="7">
    <source>
        <dbReference type="ARBA" id="ARBA00035192"/>
    </source>
</evidence>
<proteinExistence type="inferred from homology"/>
<dbReference type="FunFam" id="6.10.250.3440:FF:000001">
    <property type="entry name" value="Mitochondrial ribosomal protein L40"/>
    <property type="match status" value="1"/>
</dbReference>
<evidence type="ECO:0000313" key="10">
    <source>
        <dbReference type="Proteomes" id="UP001107558"/>
    </source>
</evidence>
<keyword evidence="6" id="KW-0687">Ribonucleoprotein</keyword>
<organism evidence="9 10">
    <name type="scientific">Polypedilum vanderplanki</name>
    <name type="common">Sleeping chironomid midge</name>
    <dbReference type="NCBI Taxonomy" id="319348"/>
    <lineage>
        <taxon>Eukaryota</taxon>
        <taxon>Metazoa</taxon>
        <taxon>Ecdysozoa</taxon>
        <taxon>Arthropoda</taxon>
        <taxon>Hexapoda</taxon>
        <taxon>Insecta</taxon>
        <taxon>Pterygota</taxon>
        <taxon>Neoptera</taxon>
        <taxon>Endopterygota</taxon>
        <taxon>Diptera</taxon>
        <taxon>Nematocera</taxon>
        <taxon>Chironomoidea</taxon>
        <taxon>Chironomidae</taxon>
        <taxon>Chironominae</taxon>
        <taxon>Polypedilum</taxon>
        <taxon>Polypedilum</taxon>
    </lineage>
</organism>
<evidence type="ECO:0000256" key="3">
    <source>
        <dbReference type="ARBA" id="ARBA00022946"/>
    </source>
</evidence>
<reference evidence="9" key="1">
    <citation type="submission" date="2021-03" db="EMBL/GenBank/DDBJ databases">
        <title>Chromosome level genome of the anhydrobiotic midge Polypedilum vanderplanki.</title>
        <authorList>
            <person name="Yoshida Y."/>
            <person name="Kikawada T."/>
            <person name="Gusev O."/>
        </authorList>
    </citation>
    <scope>NUCLEOTIDE SEQUENCE</scope>
    <source>
        <strain evidence="9">NIAS01</strain>
        <tissue evidence="9">Whole body or cell culture</tissue>
    </source>
</reference>
<comment type="similarity">
    <text evidence="2">Belongs to the mitochondrion-specific ribosomal protein mL40 family.</text>
</comment>
<dbReference type="InterPro" id="IPR039145">
    <property type="entry name" value="Ribosomal_mL40_metazoa/plant"/>
</dbReference>
<keyword evidence="10" id="KW-1185">Reference proteome</keyword>
<dbReference type="GO" id="GO:0005762">
    <property type="term" value="C:mitochondrial large ribosomal subunit"/>
    <property type="evidence" value="ECO:0007669"/>
    <property type="project" value="InterPro"/>
</dbReference>
<evidence type="ECO:0000256" key="2">
    <source>
        <dbReference type="ARBA" id="ARBA00009360"/>
    </source>
</evidence>
<evidence type="ECO:0000256" key="1">
    <source>
        <dbReference type="ARBA" id="ARBA00004173"/>
    </source>
</evidence>
<dbReference type="EMBL" id="JADBJN010000003">
    <property type="protein sequence ID" value="KAG5670388.1"/>
    <property type="molecule type" value="Genomic_DNA"/>
</dbReference>